<dbReference type="OrthoDB" id="679096at2"/>
<dbReference type="STRING" id="1176587.A8C56_14220"/>
<feature type="region of interest" description="Disordered" evidence="1">
    <location>
        <begin position="188"/>
        <end position="243"/>
    </location>
</feature>
<dbReference type="AlphaFoldDB" id="A0A1A9I5K6"/>
<dbReference type="Proteomes" id="UP000077667">
    <property type="component" value="Chromosome"/>
</dbReference>
<protein>
    <submittedName>
        <fullName evidence="3">Uncharacterized protein</fullName>
    </submittedName>
</protein>
<sequence length="243" mass="25786">MKRKSLLTVFLAIAITTVTFAQVSTTPEVPKNYKPQPKELLPMPDSLTDESIFPVLGAFNLADKAGNAAQVTITRDPDNKGIIWVNGLPEGKFKALLKGSPATYKIPAQKTLANDEATDVAMDVADTATAAAKPKSKVVSGRSIQEGTLIYDQDANTLYVNIGNKFNEDNPAIVFPEMNAGTDSTALATTENTTSAEPVKKSKKASKKPVIKSVTYTGSKIDAPTTQPEPAEPASTDSTGTQN</sequence>
<dbReference type="RefSeq" id="WP_067757289.1">
    <property type="nucleotide sequence ID" value="NZ_CP015772.1"/>
</dbReference>
<organism evidence="3 4">
    <name type="scientific">Niabella ginsenosidivorans</name>
    <dbReference type="NCBI Taxonomy" id="1176587"/>
    <lineage>
        <taxon>Bacteria</taxon>
        <taxon>Pseudomonadati</taxon>
        <taxon>Bacteroidota</taxon>
        <taxon>Chitinophagia</taxon>
        <taxon>Chitinophagales</taxon>
        <taxon>Chitinophagaceae</taxon>
        <taxon>Niabella</taxon>
    </lineage>
</organism>
<keyword evidence="4" id="KW-1185">Reference proteome</keyword>
<feature type="signal peptide" evidence="2">
    <location>
        <begin position="1"/>
        <end position="21"/>
    </location>
</feature>
<dbReference type="EMBL" id="CP015772">
    <property type="protein sequence ID" value="ANH81970.1"/>
    <property type="molecule type" value="Genomic_DNA"/>
</dbReference>
<feature type="compositionally biased region" description="Low complexity" evidence="1">
    <location>
        <begin position="223"/>
        <end position="234"/>
    </location>
</feature>
<dbReference type="KEGG" id="nia:A8C56_14220"/>
<accession>A0A1A9I5K6</accession>
<feature type="chain" id="PRO_5008389887" evidence="2">
    <location>
        <begin position="22"/>
        <end position="243"/>
    </location>
</feature>
<evidence type="ECO:0000256" key="1">
    <source>
        <dbReference type="SAM" id="MobiDB-lite"/>
    </source>
</evidence>
<feature type="compositionally biased region" description="Basic residues" evidence="1">
    <location>
        <begin position="201"/>
        <end position="210"/>
    </location>
</feature>
<evidence type="ECO:0000313" key="4">
    <source>
        <dbReference type="Proteomes" id="UP000077667"/>
    </source>
</evidence>
<evidence type="ECO:0000313" key="3">
    <source>
        <dbReference type="EMBL" id="ANH81970.1"/>
    </source>
</evidence>
<evidence type="ECO:0000256" key="2">
    <source>
        <dbReference type="SAM" id="SignalP"/>
    </source>
</evidence>
<gene>
    <name evidence="3" type="ORF">A8C56_14220</name>
</gene>
<keyword evidence="2" id="KW-0732">Signal</keyword>
<reference evidence="3 4" key="1">
    <citation type="submission" date="2016-05" db="EMBL/GenBank/DDBJ databases">
        <title>Niabella ginsenosidivorans BS26 whole genome sequencing.</title>
        <authorList>
            <person name="Im W.T."/>
            <person name="Siddiqi M.Z."/>
        </authorList>
    </citation>
    <scope>NUCLEOTIDE SEQUENCE [LARGE SCALE GENOMIC DNA]</scope>
    <source>
        <strain evidence="3 4">BS26</strain>
    </source>
</reference>
<name>A0A1A9I5K6_9BACT</name>
<proteinExistence type="predicted"/>